<feature type="domain" description="Tle cognate immunity protein 4 N-terminal" evidence="2">
    <location>
        <begin position="48"/>
        <end position="207"/>
    </location>
</feature>
<reference evidence="4" key="1">
    <citation type="submission" date="2015-01" db="EMBL/GenBank/DDBJ databases">
        <authorList>
            <person name="Paterson Steve"/>
        </authorList>
    </citation>
    <scope>NUCLEOTIDE SEQUENCE [LARGE SCALE GENOMIC DNA]</scope>
    <source>
        <strain evidence="4">OBR1</strain>
    </source>
</reference>
<evidence type="ECO:0000259" key="1">
    <source>
        <dbReference type="Pfam" id="PF18426"/>
    </source>
</evidence>
<dbReference type="STRING" id="1109412.BN1221_00696"/>
<dbReference type="InterPro" id="IPR040761">
    <property type="entry name" value="Tli4_N"/>
</dbReference>
<dbReference type="InterPro" id="IPR041290">
    <property type="entry name" value="Tli4_C"/>
</dbReference>
<dbReference type="EMBL" id="CGIG01000001">
    <property type="protein sequence ID" value="CPR14289.1"/>
    <property type="molecule type" value="Genomic_DNA"/>
</dbReference>
<protein>
    <recommendedName>
        <fullName evidence="5">Tle cognate immunity protein 4 C-terminal domain-containing protein</fullName>
    </recommendedName>
</protein>
<dbReference type="RefSeq" id="WP_048636137.1">
    <property type="nucleotide sequence ID" value="NZ_CGIG01000001.1"/>
</dbReference>
<organism evidence="3 4">
    <name type="scientific">Brenneria goodwinii</name>
    <dbReference type="NCBI Taxonomy" id="1109412"/>
    <lineage>
        <taxon>Bacteria</taxon>
        <taxon>Pseudomonadati</taxon>
        <taxon>Pseudomonadota</taxon>
        <taxon>Gammaproteobacteria</taxon>
        <taxon>Enterobacterales</taxon>
        <taxon>Pectobacteriaceae</taxon>
        <taxon>Brenneria</taxon>
    </lineage>
</organism>
<evidence type="ECO:0000259" key="2">
    <source>
        <dbReference type="Pfam" id="PF18443"/>
    </source>
</evidence>
<name>A0A0G4JQT1_9GAMM</name>
<feature type="domain" description="Tle cognate immunity protein 4 C-terminal" evidence="1">
    <location>
        <begin position="211"/>
        <end position="366"/>
    </location>
</feature>
<sequence>MKRTTVVGALLALAAGYGIYQWITPYPPKQDLTQQEETVVETFLTAMQTRCVGRYLIDIPAAFAVESSHRAKDDNMTAFINDHPIRTQRIYHPAFEQKIRRREAQLNGEKTVDPLDMPFLKRTLPLPAGMDGVIFERNEDNSVPDAARILEAHLYTNGVAVEVEVEAENGTASRYDKDRQQLPEVYRNSVPLKMAELVELLKRIKGRNETDIPDRPGFCLRDAFIADGEYPRREEIVLHYTAPEYPNIVLSFDTDNFTREKDSLLERGAEINLQVAASEGNTLQKGARHINGLYGEEWLVEGNGVNYPIQRVHRFVLNVNEKTGGEKNPVLSILFRQEPLPDEQLPPKEAIAAWERITSTLRLRPGAFK</sequence>
<dbReference type="AlphaFoldDB" id="A0A0G4JQT1"/>
<dbReference type="Pfam" id="PF18426">
    <property type="entry name" value="Tli4_C"/>
    <property type="match status" value="1"/>
</dbReference>
<dbReference type="OrthoDB" id="8752886at2"/>
<proteinExistence type="predicted"/>
<accession>A0A0G4JQT1</accession>
<evidence type="ECO:0008006" key="5">
    <source>
        <dbReference type="Google" id="ProtNLM"/>
    </source>
</evidence>
<dbReference type="Proteomes" id="UP000044377">
    <property type="component" value="Unassembled WGS sequence"/>
</dbReference>
<evidence type="ECO:0000313" key="4">
    <source>
        <dbReference type="Proteomes" id="UP000044377"/>
    </source>
</evidence>
<keyword evidence="4" id="KW-1185">Reference proteome</keyword>
<gene>
    <name evidence="3" type="ORF">BN1221_00696</name>
</gene>
<dbReference type="Pfam" id="PF18443">
    <property type="entry name" value="Tli4_N"/>
    <property type="match status" value="1"/>
</dbReference>
<evidence type="ECO:0000313" key="3">
    <source>
        <dbReference type="EMBL" id="CPR14289.1"/>
    </source>
</evidence>